<dbReference type="AlphaFoldDB" id="A0A1N6JCZ0"/>
<evidence type="ECO:0000256" key="6">
    <source>
        <dbReference type="ARBA" id="ARBA00022737"/>
    </source>
</evidence>
<dbReference type="Gene3D" id="1.10.760.10">
    <property type="entry name" value="Cytochrome c-like domain"/>
    <property type="match status" value="3"/>
</dbReference>
<dbReference type="EMBL" id="FSRM01000002">
    <property type="protein sequence ID" value="SIO49975.1"/>
    <property type="molecule type" value="Genomic_DNA"/>
</dbReference>
<keyword evidence="3 9" id="KW-0349">Heme</keyword>
<dbReference type="InterPro" id="IPR036909">
    <property type="entry name" value="Cyt_c-like_dom_sf"/>
</dbReference>
<feature type="binding site" description="covalent" evidence="9">
    <location>
        <position position="332"/>
    </location>
    <ligand>
        <name>heme c</name>
        <dbReference type="ChEBI" id="CHEBI:61717"/>
        <label>3</label>
    </ligand>
</feature>
<evidence type="ECO:0000256" key="7">
    <source>
        <dbReference type="ARBA" id="ARBA00023004"/>
    </source>
</evidence>
<dbReference type="SUPFAM" id="SSF46626">
    <property type="entry name" value="Cytochrome c"/>
    <property type="match status" value="3"/>
</dbReference>
<dbReference type="RefSeq" id="WP_074267571.1">
    <property type="nucleotide sequence ID" value="NZ_FSRM01000002.1"/>
</dbReference>
<evidence type="ECO:0000256" key="2">
    <source>
        <dbReference type="ARBA" id="ARBA00022475"/>
    </source>
</evidence>
<keyword evidence="8" id="KW-0472">Membrane</keyword>
<feature type="binding site" description="covalent" evidence="9">
    <location>
        <position position="48"/>
    </location>
    <ligand>
        <name>heme c</name>
        <dbReference type="ChEBI" id="CHEBI:61717"/>
        <label>1</label>
    </ligand>
</feature>
<dbReference type="OrthoDB" id="9809720at2"/>
<accession>A0A1N6JCZ0</accession>
<comment type="subcellular location">
    <subcellularLocation>
        <location evidence="1">Cell membrane</location>
    </subcellularLocation>
</comment>
<dbReference type="EMBL" id="FSRU01000001">
    <property type="protein sequence ID" value="SIO42150.1"/>
    <property type="molecule type" value="Genomic_DNA"/>
</dbReference>
<evidence type="ECO:0000256" key="9">
    <source>
        <dbReference type="PIRSR" id="PIRSR000018-50"/>
    </source>
</evidence>
<feature type="binding site" description="covalent" evidence="9">
    <location>
        <position position="195"/>
    </location>
    <ligand>
        <name>heme c</name>
        <dbReference type="ChEBI" id="CHEBI:61717"/>
        <label>2</label>
    </ligand>
</feature>
<evidence type="ECO:0000256" key="1">
    <source>
        <dbReference type="ARBA" id="ARBA00004236"/>
    </source>
</evidence>
<reference evidence="15 16" key="1">
    <citation type="submission" date="2016-11" db="EMBL/GenBank/DDBJ databases">
        <authorList>
            <person name="Jaros S."/>
            <person name="Januszkiewicz K."/>
            <person name="Wedrychowicz H."/>
        </authorList>
    </citation>
    <scope>NUCLEOTIDE SEQUENCE [LARGE SCALE GENOMIC DNA]</scope>
    <source>
        <strain evidence="14 15">GAS86</strain>
        <strain evidence="13 16">GAS95</strain>
    </source>
</reference>
<evidence type="ECO:0000256" key="11">
    <source>
        <dbReference type="SAM" id="SignalP"/>
    </source>
</evidence>
<feature type="binding site" description="covalent" evidence="9">
    <location>
        <position position="329"/>
    </location>
    <ligand>
        <name>heme c</name>
        <dbReference type="ChEBI" id="CHEBI:61717"/>
        <label>3</label>
    </ligand>
</feature>
<keyword evidence="2" id="KW-1003">Cell membrane</keyword>
<feature type="binding site" description="axial binding residue" evidence="10">
    <location>
        <position position="49"/>
    </location>
    <ligand>
        <name>heme c</name>
        <dbReference type="ChEBI" id="CHEBI:61717"/>
        <label>1</label>
    </ligand>
    <ligandPart>
        <name>Fe</name>
        <dbReference type="ChEBI" id="CHEBI:18248"/>
    </ligandPart>
</feature>
<evidence type="ECO:0000259" key="12">
    <source>
        <dbReference type="PROSITE" id="PS51007"/>
    </source>
</evidence>
<keyword evidence="16" id="KW-1185">Reference proteome</keyword>
<dbReference type="GO" id="GO:0020037">
    <property type="term" value="F:heme binding"/>
    <property type="evidence" value="ECO:0007669"/>
    <property type="project" value="InterPro"/>
</dbReference>
<dbReference type="GO" id="GO:0016614">
    <property type="term" value="F:oxidoreductase activity, acting on CH-OH group of donors"/>
    <property type="evidence" value="ECO:0007669"/>
    <property type="project" value="InterPro"/>
</dbReference>
<dbReference type="Proteomes" id="UP000184693">
    <property type="component" value="Unassembled WGS sequence"/>
</dbReference>
<dbReference type="GO" id="GO:0005506">
    <property type="term" value="F:iron ion binding"/>
    <property type="evidence" value="ECO:0007669"/>
    <property type="project" value="InterPro"/>
</dbReference>
<gene>
    <name evidence="13" type="ORF">SAMN05444165_3032</name>
    <name evidence="14" type="ORF">SAMN05444168_5625</name>
</gene>
<feature type="domain" description="Cytochrome c" evidence="12">
    <location>
        <begin position="316"/>
        <end position="406"/>
    </location>
</feature>
<evidence type="ECO:0000313" key="13">
    <source>
        <dbReference type="EMBL" id="SIO42150.1"/>
    </source>
</evidence>
<feature type="domain" description="Cytochrome c" evidence="12">
    <location>
        <begin position="177"/>
        <end position="290"/>
    </location>
</feature>
<dbReference type="Pfam" id="PF00034">
    <property type="entry name" value="Cytochrom_C"/>
    <property type="match status" value="1"/>
</dbReference>
<dbReference type="PROSITE" id="PS51007">
    <property type="entry name" value="CYTC"/>
    <property type="match status" value="3"/>
</dbReference>
<evidence type="ECO:0000256" key="5">
    <source>
        <dbReference type="ARBA" id="ARBA00022729"/>
    </source>
</evidence>
<keyword evidence="6" id="KW-0677">Repeat</keyword>
<dbReference type="PIRSF" id="PIRSF000018">
    <property type="entry name" value="Mb_ADH_cyt_c"/>
    <property type="match status" value="1"/>
</dbReference>
<keyword evidence="5 11" id="KW-0732">Signal</keyword>
<dbReference type="GO" id="GO:0009055">
    <property type="term" value="F:electron transfer activity"/>
    <property type="evidence" value="ECO:0007669"/>
    <property type="project" value="InterPro"/>
</dbReference>
<feature type="binding site" description="axial binding residue" evidence="10">
    <location>
        <position position="333"/>
    </location>
    <ligand>
        <name>heme c</name>
        <dbReference type="ChEBI" id="CHEBI:61717"/>
        <label>3</label>
    </ligand>
    <ligandPart>
        <name>Fe</name>
        <dbReference type="ChEBI" id="CHEBI:18248"/>
    </ligandPart>
</feature>
<dbReference type="PANTHER" id="PTHR35008:SF8">
    <property type="entry name" value="ALCOHOL DEHYDROGENASE CYTOCHROME C SUBUNIT"/>
    <property type="match status" value="1"/>
</dbReference>
<dbReference type="GO" id="GO:0005886">
    <property type="term" value="C:plasma membrane"/>
    <property type="evidence" value="ECO:0007669"/>
    <property type="project" value="UniProtKB-SubCell"/>
</dbReference>
<evidence type="ECO:0000256" key="3">
    <source>
        <dbReference type="ARBA" id="ARBA00022617"/>
    </source>
</evidence>
<proteinExistence type="predicted"/>
<dbReference type="InterPro" id="IPR014353">
    <property type="entry name" value="Membr-bd_ADH_cyt_c"/>
</dbReference>
<sequence>MNVSTFRGVCASILSLLAFTASAQSQDPNYQLVERGEYLSRVGNCAACHTAPGGAPLAGGLPMALPMGRIFSTNITPDPVTGIGKYTEQDFSRALREGVAKDGHNLYPAMPYTSFAKVNDADVHALYVYFMHGVRPAQKNNRQPDISPLLAIRWPIKIWNAIFLDSKVYEPVSGRDARWNRGAYLVQGLGHCGACHTARGVAHQELALDGSRAGFLGGALIDNWYASDLTGDSNTGLGQWTEEEVSEFLKRGSNRHATSFGSMVEVINQSTQGMTDADVAAMAHYLKSLPPARDSAEGRAVYISQSAFASPTSDRTPVQSGKGLYAIYCLQCHGADGKGVAPLIAPLQRNPNLLETDASSLINVSLNGTGRVVIQGVPAAYPMPSFGAVMSDHDIAEVLTYIRGSWGNHADAVGERSVALMRNRTKSAAEQE</sequence>
<feature type="binding site" description="covalent" evidence="9">
    <location>
        <position position="192"/>
    </location>
    <ligand>
        <name>heme c</name>
        <dbReference type="ChEBI" id="CHEBI:61717"/>
        <label>2</label>
    </ligand>
</feature>
<evidence type="ECO:0000256" key="4">
    <source>
        <dbReference type="ARBA" id="ARBA00022723"/>
    </source>
</evidence>
<feature type="domain" description="Cytochrome c" evidence="12">
    <location>
        <begin position="31"/>
        <end position="134"/>
    </location>
</feature>
<dbReference type="InterPro" id="IPR009056">
    <property type="entry name" value="Cyt_c-like_dom"/>
</dbReference>
<comment type="cofactor">
    <cofactor evidence="9">
        <name>heme c</name>
        <dbReference type="ChEBI" id="CHEBI:61717"/>
    </cofactor>
    <text evidence="9">Binds 3 heme c groups covalently per subunit.</text>
</comment>
<evidence type="ECO:0000256" key="10">
    <source>
        <dbReference type="PIRSR" id="PIRSR000018-51"/>
    </source>
</evidence>
<feature type="signal peptide" evidence="11">
    <location>
        <begin position="1"/>
        <end position="23"/>
    </location>
</feature>
<evidence type="ECO:0000313" key="14">
    <source>
        <dbReference type="EMBL" id="SIO49975.1"/>
    </source>
</evidence>
<feature type="binding site" description="axial binding residue" evidence="10">
    <location>
        <position position="196"/>
    </location>
    <ligand>
        <name>heme c</name>
        <dbReference type="ChEBI" id="CHEBI:61717"/>
        <label>2</label>
    </ligand>
    <ligandPart>
        <name>Fe</name>
        <dbReference type="ChEBI" id="CHEBI:18248"/>
    </ligandPart>
</feature>
<feature type="chain" id="PRO_5015068056" evidence="11">
    <location>
        <begin position="24"/>
        <end position="432"/>
    </location>
</feature>
<evidence type="ECO:0000313" key="16">
    <source>
        <dbReference type="Proteomes" id="UP000185151"/>
    </source>
</evidence>
<name>A0A1N6JCZ0_9BURK</name>
<keyword evidence="7 10" id="KW-0408">Iron</keyword>
<dbReference type="Pfam" id="PF13442">
    <property type="entry name" value="Cytochrome_CBB3"/>
    <property type="match status" value="1"/>
</dbReference>
<evidence type="ECO:0000313" key="15">
    <source>
        <dbReference type="Proteomes" id="UP000184693"/>
    </source>
</evidence>
<feature type="binding site" description="covalent" evidence="9">
    <location>
        <position position="45"/>
    </location>
    <ligand>
        <name>heme c</name>
        <dbReference type="ChEBI" id="CHEBI:61717"/>
        <label>1</label>
    </ligand>
</feature>
<dbReference type="InterPro" id="IPR051459">
    <property type="entry name" value="Cytochrome_c-type_DH"/>
</dbReference>
<protein>
    <submittedName>
        <fullName evidence="13">Cytochrome c, mono-and diheme variants</fullName>
    </submittedName>
</protein>
<dbReference type="Proteomes" id="UP000185151">
    <property type="component" value="Unassembled WGS sequence"/>
</dbReference>
<dbReference type="PANTHER" id="PTHR35008">
    <property type="entry name" value="BLL4482 PROTEIN-RELATED"/>
    <property type="match status" value="1"/>
</dbReference>
<keyword evidence="4 10" id="KW-0479">Metal-binding</keyword>
<evidence type="ECO:0000256" key="8">
    <source>
        <dbReference type="ARBA" id="ARBA00023136"/>
    </source>
</evidence>
<organism evidence="13 16">
    <name type="scientific">Paraburkholderia phenazinium</name>
    <dbReference type="NCBI Taxonomy" id="60549"/>
    <lineage>
        <taxon>Bacteria</taxon>
        <taxon>Pseudomonadati</taxon>
        <taxon>Pseudomonadota</taxon>
        <taxon>Betaproteobacteria</taxon>
        <taxon>Burkholderiales</taxon>
        <taxon>Burkholderiaceae</taxon>
        <taxon>Paraburkholderia</taxon>
    </lineage>
</organism>